<evidence type="ECO:0000313" key="1">
    <source>
        <dbReference type="EMBL" id="ETS78284.1"/>
    </source>
</evidence>
<dbReference type="HOGENOM" id="CLU_586736_0_0_1"/>
<dbReference type="InterPro" id="IPR032675">
    <property type="entry name" value="LRR_dom_sf"/>
</dbReference>
<dbReference type="eggNOG" id="ENOG502T1HW">
    <property type="taxonomic scope" value="Eukaryota"/>
</dbReference>
<dbReference type="AlphaFoldDB" id="W3WWX3"/>
<protein>
    <recommendedName>
        <fullName evidence="3">F-box domain-containing protein</fullName>
    </recommendedName>
</protein>
<proteinExistence type="predicted"/>
<dbReference type="KEGG" id="pfy:PFICI_10346"/>
<dbReference type="OrthoDB" id="2520703at2759"/>
<dbReference type="InParanoid" id="W3WWX3"/>
<dbReference type="Proteomes" id="UP000030651">
    <property type="component" value="Unassembled WGS sequence"/>
</dbReference>
<dbReference type="RefSeq" id="XP_007837118.1">
    <property type="nucleotide sequence ID" value="XM_007838927.1"/>
</dbReference>
<organism evidence="1 2">
    <name type="scientific">Pestalotiopsis fici (strain W106-1 / CGMCC3.15140)</name>
    <dbReference type="NCBI Taxonomy" id="1229662"/>
    <lineage>
        <taxon>Eukaryota</taxon>
        <taxon>Fungi</taxon>
        <taxon>Dikarya</taxon>
        <taxon>Ascomycota</taxon>
        <taxon>Pezizomycotina</taxon>
        <taxon>Sordariomycetes</taxon>
        <taxon>Xylariomycetidae</taxon>
        <taxon>Amphisphaeriales</taxon>
        <taxon>Sporocadaceae</taxon>
        <taxon>Pestalotiopsis</taxon>
    </lineage>
</organism>
<dbReference type="EMBL" id="KI912115">
    <property type="protein sequence ID" value="ETS78284.1"/>
    <property type="molecule type" value="Genomic_DNA"/>
</dbReference>
<gene>
    <name evidence="1" type="ORF">PFICI_10346</name>
</gene>
<evidence type="ECO:0008006" key="3">
    <source>
        <dbReference type="Google" id="ProtNLM"/>
    </source>
</evidence>
<sequence>MHLADEILLQILEHFSISFPEYKPSWENVPFPEELVTLARLCRSSRRLRGLAEPILYHAIPYDSKNRRLLWRTLVERPDLRALVKSIHLDSELPPNELTSLLEAARPSLDISEDLAEQLFADLRLGQDRKNQVEENESEDEDEDGEENEQYYRTRHVELQFAMLLLPKLDLVELASYYDLGPFMYDLFGSLRAGADTKAGCAPHLASLREVRIRNKLQEERLGLRPAGILALSHIQSLQAQQVYWNFHDIDRKYPGAYLSVRSIDLSDSICNGPALSDMLSRCPELRELRIEWGLSFDDWEDELDFGSIGDALRRHGQRLEWLNLDCREAYPYGYSDDDLGSIGSLRALVNLKRLTLTHDMLIGRDWDDFDIDEDTLRAETFRLSELLPVSLEELHFYSCQGDEEQLDDQLYDLIAPGGKHMGSLRKVIMEGRETNFGRQIFEFGWVAYKINANVVLEKDGKLIMT</sequence>
<name>W3WWX3_PESFW</name>
<dbReference type="GeneID" id="19275359"/>
<dbReference type="SUPFAM" id="SSF52047">
    <property type="entry name" value="RNI-like"/>
    <property type="match status" value="1"/>
</dbReference>
<reference evidence="2" key="1">
    <citation type="journal article" date="2015" name="BMC Genomics">
        <title>Genomic and transcriptomic analysis of the endophytic fungus Pestalotiopsis fici reveals its lifestyle and high potential for synthesis of natural products.</title>
        <authorList>
            <person name="Wang X."/>
            <person name="Zhang X."/>
            <person name="Liu L."/>
            <person name="Xiang M."/>
            <person name="Wang W."/>
            <person name="Sun X."/>
            <person name="Che Y."/>
            <person name="Guo L."/>
            <person name="Liu G."/>
            <person name="Guo L."/>
            <person name="Wang C."/>
            <person name="Yin W.B."/>
            <person name="Stadler M."/>
            <person name="Zhang X."/>
            <person name="Liu X."/>
        </authorList>
    </citation>
    <scope>NUCLEOTIDE SEQUENCE [LARGE SCALE GENOMIC DNA]</scope>
    <source>
        <strain evidence="2">W106-1 / CGMCC3.15140</strain>
    </source>
</reference>
<keyword evidence="2" id="KW-1185">Reference proteome</keyword>
<evidence type="ECO:0000313" key="2">
    <source>
        <dbReference type="Proteomes" id="UP000030651"/>
    </source>
</evidence>
<accession>W3WWX3</accession>
<dbReference type="Gene3D" id="3.80.10.10">
    <property type="entry name" value="Ribonuclease Inhibitor"/>
    <property type="match status" value="1"/>
</dbReference>